<accession>T2GEF6</accession>
<evidence type="ECO:0000313" key="4">
    <source>
        <dbReference type="EMBL" id="AGW14511.1"/>
    </source>
</evidence>
<evidence type="ECO:0000256" key="1">
    <source>
        <dbReference type="ARBA" id="ARBA00022630"/>
    </source>
</evidence>
<dbReference type="Pfam" id="PF07992">
    <property type="entry name" value="Pyr_redox_2"/>
    <property type="match status" value="1"/>
</dbReference>
<feature type="domain" description="FAD/NAD(P)-binding" evidence="3">
    <location>
        <begin position="12"/>
        <end position="287"/>
    </location>
</feature>
<organism evidence="4 5">
    <name type="scientific">Megalodesulfovibrio gigas (strain ATCC 19364 / DSM 1382 / NCIMB 9332 / VKM B-1759)</name>
    <name type="common">Desulfovibrio gigas</name>
    <dbReference type="NCBI Taxonomy" id="1121448"/>
    <lineage>
        <taxon>Bacteria</taxon>
        <taxon>Pseudomonadati</taxon>
        <taxon>Thermodesulfobacteriota</taxon>
        <taxon>Desulfovibrionia</taxon>
        <taxon>Desulfovibrionales</taxon>
        <taxon>Desulfovibrionaceae</taxon>
        <taxon>Megalodesulfovibrio</taxon>
    </lineage>
</organism>
<dbReference type="KEGG" id="dgg:DGI_2781"/>
<dbReference type="Gene3D" id="3.50.50.60">
    <property type="entry name" value="FAD/NAD(P)-binding domain"/>
    <property type="match status" value="2"/>
</dbReference>
<dbReference type="InterPro" id="IPR050097">
    <property type="entry name" value="Ferredoxin-NADP_redctase_2"/>
</dbReference>
<dbReference type="PRINTS" id="PR00368">
    <property type="entry name" value="FADPNR"/>
</dbReference>
<dbReference type="Proteomes" id="UP000016587">
    <property type="component" value="Chromosome"/>
</dbReference>
<evidence type="ECO:0000256" key="2">
    <source>
        <dbReference type="ARBA" id="ARBA00023002"/>
    </source>
</evidence>
<dbReference type="HOGENOM" id="CLU_031864_5_3_7"/>
<dbReference type="PRINTS" id="PR00469">
    <property type="entry name" value="PNDRDTASEII"/>
</dbReference>
<reference evidence="5" key="2">
    <citation type="submission" date="2013-07" db="EMBL/GenBank/DDBJ databases">
        <authorList>
            <person name="Morais-Silva F.O."/>
            <person name="Rezende A.M."/>
            <person name="Pimentel C."/>
            <person name="Resende D.M."/>
            <person name="Santos C.I."/>
            <person name="Clemente C."/>
            <person name="de Oliveira L.M."/>
            <person name="da Silva S.M."/>
            <person name="Costa D.A."/>
            <person name="Varela-Raposo A."/>
            <person name="Horacio E.C.A."/>
            <person name="Matos M."/>
            <person name="Flores O."/>
            <person name="Ruiz J.C."/>
            <person name="Rodrigues-Pousada C."/>
        </authorList>
    </citation>
    <scope>NUCLEOTIDE SEQUENCE [LARGE SCALE GENOMIC DNA]</scope>
    <source>
        <strain evidence="5">ATCC 19364 / DSM 1382 / NCIMB 9332 / VKM B-1759</strain>
    </source>
</reference>
<keyword evidence="5" id="KW-1185">Reference proteome</keyword>
<name>T2GEF6_MEGG1</name>
<dbReference type="GO" id="GO:0016491">
    <property type="term" value="F:oxidoreductase activity"/>
    <property type="evidence" value="ECO:0007669"/>
    <property type="project" value="UniProtKB-KW"/>
</dbReference>
<dbReference type="PATRIC" id="fig|1121448.10.peg.2745"/>
<sequence>MRGAIMANPLPLIIVGAGPAGLSAAIYTSRASIPTIVLGCQPKVAGDYDIDNYFGFPETISGNELIQRGVQQAQRFGTTLSCEKVLAVHSHPEGCFEVVSDITTRRCCAVILATGVSRMRPGIKNLGDYEGKGVSWCVSCDGFFYKNKPVVVLGEGLFAANQALELLTYTPLVTIITQGKPLNVTPEFRQRLDAAGIPILENKVERLEGDNGLARLICVDGHTLDADGLFVAMGEASSLDFARALGVTVRNNFVEVDAAFQTNIPGVFAAGDCTGGFLQISVSVGEGAVAGKSAIDFIKKHIPELVRTPKA</sequence>
<dbReference type="InterPro" id="IPR036188">
    <property type="entry name" value="FAD/NAD-bd_sf"/>
</dbReference>
<evidence type="ECO:0000259" key="3">
    <source>
        <dbReference type="Pfam" id="PF07992"/>
    </source>
</evidence>
<dbReference type="AlphaFoldDB" id="T2GEF6"/>
<dbReference type="InterPro" id="IPR023753">
    <property type="entry name" value="FAD/NAD-binding_dom"/>
</dbReference>
<dbReference type="EMBL" id="CP006585">
    <property type="protein sequence ID" value="AGW14511.1"/>
    <property type="molecule type" value="Genomic_DNA"/>
</dbReference>
<dbReference type="STRING" id="1121448.DGI_2781"/>
<dbReference type="SUPFAM" id="SSF51905">
    <property type="entry name" value="FAD/NAD(P)-binding domain"/>
    <property type="match status" value="1"/>
</dbReference>
<keyword evidence="1" id="KW-0285">Flavoprotein</keyword>
<protein>
    <submittedName>
        <fullName evidence="4">Putative thioredoxin-disulfide reductase</fullName>
    </submittedName>
</protein>
<dbReference type="PANTHER" id="PTHR48105">
    <property type="entry name" value="THIOREDOXIN REDUCTASE 1-RELATED-RELATED"/>
    <property type="match status" value="1"/>
</dbReference>
<gene>
    <name evidence="4" type="ORF">DGI_2781</name>
</gene>
<reference evidence="4 5" key="1">
    <citation type="journal article" date="2013" name="J. Bacteriol.">
        <title>Roles of HynAB and Ech, the only two hydrogenases found in the model sulfate reducer Desulfovibrio gigas.</title>
        <authorList>
            <person name="Morais-Silva F.O."/>
            <person name="Santos C.I."/>
            <person name="Rodrigues R."/>
            <person name="Pereira I.A."/>
            <person name="Rodrigues-Pousada C."/>
        </authorList>
    </citation>
    <scope>NUCLEOTIDE SEQUENCE [LARGE SCALE GENOMIC DNA]</scope>
    <source>
        <strain evidence="5">ATCC 19364 / DSM 1382 / NCIMB 9332 / VKM B-1759</strain>
    </source>
</reference>
<keyword evidence="2" id="KW-0560">Oxidoreductase</keyword>
<dbReference type="eggNOG" id="COG0492">
    <property type="taxonomic scope" value="Bacteria"/>
</dbReference>
<evidence type="ECO:0000313" key="5">
    <source>
        <dbReference type="Proteomes" id="UP000016587"/>
    </source>
</evidence>
<proteinExistence type="predicted"/>